<keyword evidence="1" id="KW-0732">Signal</keyword>
<name>A0A2R6W0J6_MARPO</name>
<proteinExistence type="predicted"/>
<reference evidence="3" key="1">
    <citation type="journal article" date="2017" name="Cell">
        <title>Insights into land plant evolution garnered from the Marchantia polymorpha genome.</title>
        <authorList>
            <person name="Bowman J.L."/>
            <person name="Kohchi T."/>
            <person name="Yamato K.T."/>
            <person name="Jenkins J."/>
            <person name="Shu S."/>
            <person name="Ishizaki K."/>
            <person name="Yamaoka S."/>
            <person name="Nishihama R."/>
            <person name="Nakamura Y."/>
            <person name="Berger F."/>
            <person name="Adam C."/>
            <person name="Aki S.S."/>
            <person name="Althoff F."/>
            <person name="Araki T."/>
            <person name="Arteaga-Vazquez M.A."/>
            <person name="Balasubrmanian S."/>
            <person name="Barry K."/>
            <person name="Bauer D."/>
            <person name="Boehm C.R."/>
            <person name="Briginshaw L."/>
            <person name="Caballero-Perez J."/>
            <person name="Catarino B."/>
            <person name="Chen F."/>
            <person name="Chiyoda S."/>
            <person name="Chovatia M."/>
            <person name="Davies K.M."/>
            <person name="Delmans M."/>
            <person name="Demura T."/>
            <person name="Dierschke T."/>
            <person name="Dolan L."/>
            <person name="Dorantes-Acosta A.E."/>
            <person name="Eklund D.M."/>
            <person name="Florent S.N."/>
            <person name="Flores-Sandoval E."/>
            <person name="Fujiyama A."/>
            <person name="Fukuzawa H."/>
            <person name="Galik B."/>
            <person name="Grimanelli D."/>
            <person name="Grimwood J."/>
            <person name="Grossniklaus U."/>
            <person name="Hamada T."/>
            <person name="Haseloff J."/>
            <person name="Hetherington A.J."/>
            <person name="Higo A."/>
            <person name="Hirakawa Y."/>
            <person name="Hundley H.N."/>
            <person name="Ikeda Y."/>
            <person name="Inoue K."/>
            <person name="Inoue S.I."/>
            <person name="Ishida S."/>
            <person name="Jia Q."/>
            <person name="Kakita M."/>
            <person name="Kanazawa T."/>
            <person name="Kawai Y."/>
            <person name="Kawashima T."/>
            <person name="Kennedy M."/>
            <person name="Kinose K."/>
            <person name="Kinoshita T."/>
            <person name="Kohara Y."/>
            <person name="Koide E."/>
            <person name="Komatsu K."/>
            <person name="Kopischke S."/>
            <person name="Kubo M."/>
            <person name="Kyozuka J."/>
            <person name="Lagercrantz U."/>
            <person name="Lin S.S."/>
            <person name="Lindquist E."/>
            <person name="Lipzen A.M."/>
            <person name="Lu C.W."/>
            <person name="De Luna E."/>
            <person name="Martienssen R.A."/>
            <person name="Minamino N."/>
            <person name="Mizutani M."/>
            <person name="Mizutani M."/>
            <person name="Mochizuki N."/>
            <person name="Monte I."/>
            <person name="Mosher R."/>
            <person name="Nagasaki H."/>
            <person name="Nakagami H."/>
            <person name="Naramoto S."/>
            <person name="Nishitani K."/>
            <person name="Ohtani M."/>
            <person name="Okamoto T."/>
            <person name="Okumura M."/>
            <person name="Phillips J."/>
            <person name="Pollak B."/>
            <person name="Reinders A."/>
            <person name="Rovekamp M."/>
            <person name="Sano R."/>
            <person name="Sawa S."/>
            <person name="Schmid M.W."/>
            <person name="Shirakawa M."/>
            <person name="Solano R."/>
            <person name="Spunde A."/>
            <person name="Suetsugu N."/>
            <person name="Sugano S."/>
            <person name="Sugiyama A."/>
            <person name="Sun R."/>
            <person name="Suzuki Y."/>
            <person name="Takenaka M."/>
            <person name="Takezawa D."/>
            <person name="Tomogane H."/>
            <person name="Tsuzuki M."/>
            <person name="Ueda T."/>
            <person name="Umeda M."/>
            <person name="Ward J.M."/>
            <person name="Watanabe Y."/>
            <person name="Yazaki K."/>
            <person name="Yokoyama R."/>
            <person name="Yoshitake Y."/>
            <person name="Yotsui I."/>
            <person name="Zachgo S."/>
            <person name="Schmutz J."/>
        </authorList>
    </citation>
    <scope>NUCLEOTIDE SEQUENCE [LARGE SCALE GENOMIC DNA]</scope>
    <source>
        <strain evidence="3">Tak-1</strain>
    </source>
</reference>
<feature type="signal peptide" evidence="1">
    <location>
        <begin position="1"/>
        <end position="20"/>
    </location>
</feature>
<dbReference type="AlphaFoldDB" id="A0A2R6W0J6"/>
<evidence type="ECO:0000313" key="2">
    <source>
        <dbReference type="EMBL" id="PTQ27372.1"/>
    </source>
</evidence>
<gene>
    <name evidence="2" type="ORF">MARPO_0202s0001</name>
</gene>
<sequence length="85" mass="9027">MIVAIRGVGLSSLLIVPACARSSAGSSSSTLARFAGCSPLHSIRGALQFLDKCPNLLKLKHFTCDMSHSALPSRMMRSCAHKVQV</sequence>
<protein>
    <recommendedName>
        <fullName evidence="4">Secreted protein</fullName>
    </recommendedName>
</protein>
<dbReference type="Proteomes" id="UP000244005">
    <property type="component" value="Unassembled WGS sequence"/>
</dbReference>
<evidence type="ECO:0000256" key="1">
    <source>
        <dbReference type="SAM" id="SignalP"/>
    </source>
</evidence>
<keyword evidence="3" id="KW-1185">Reference proteome</keyword>
<evidence type="ECO:0000313" key="3">
    <source>
        <dbReference type="Proteomes" id="UP000244005"/>
    </source>
</evidence>
<dbReference type="EMBL" id="KZ772870">
    <property type="protein sequence ID" value="PTQ27372.1"/>
    <property type="molecule type" value="Genomic_DNA"/>
</dbReference>
<dbReference type="Gramene" id="Mp4g16530.1">
    <property type="protein sequence ID" value="Mp4g16530.1.cds1"/>
    <property type="gene ID" value="Mp4g16530"/>
</dbReference>
<feature type="chain" id="PRO_5015320732" description="Secreted protein" evidence="1">
    <location>
        <begin position="21"/>
        <end position="85"/>
    </location>
</feature>
<evidence type="ECO:0008006" key="4">
    <source>
        <dbReference type="Google" id="ProtNLM"/>
    </source>
</evidence>
<organism evidence="2 3">
    <name type="scientific">Marchantia polymorpha</name>
    <name type="common">Common liverwort</name>
    <name type="synonym">Marchantia aquatica</name>
    <dbReference type="NCBI Taxonomy" id="3197"/>
    <lineage>
        <taxon>Eukaryota</taxon>
        <taxon>Viridiplantae</taxon>
        <taxon>Streptophyta</taxon>
        <taxon>Embryophyta</taxon>
        <taxon>Marchantiophyta</taxon>
        <taxon>Marchantiopsida</taxon>
        <taxon>Marchantiidae</taxon>
        <taxon>Marchantiales</taxon>
        <taxon>Marchantiaceae</taxon>
        <taxon>Marchantia</taxon>
    </lineage>
</organism>
<accession>A0A2R6W0J6</accession>